<dbReference type="InterPro" id="IPR010980">
    <property type="entry name" value="Cyt_c/b562"/>
</dbReference>
<sequence length="141" mass="14693">MAAAIVVAGCIGTAAAAGAAEDPRVRIDLPADVRDVFLEHMRTHMTSLDGVLQLVAAGRIKEAGTVARNEMAIGQGLGIGRHMPPEFRGMGFEFHRAADDFARTTAAVTEPPDAAGWAALVKGLAAITARCSGCHAAFRVR</sequence>
<accession>A0A9X5AUF5</accession>
<evidence type="ECO:0000313" key="3">
    <source>
        <dbReference type="Proteomes" id="UP000438991"/>
    </source>
</evidence>
<organism evidence="2 3">
    <name type="scientific">Rhodoplanes serenus</name>
    <dbReference type="NCBI Taxonomy" id="200615"/>
    <lineage>
        <taxon>Bacteria</taxon>
        <taxon>Pseudomonadati</taxon>
        <taxon>Pseudomonadota</taxon>
        <taxon>Alphaproteobacteria</taxon>
        <taxon>Hyphomicrobiales</taxon>
        <taxon>Nitrobacteraceae</taxon>
        <taxon>Rhodoplanes</taxon>
    </lineage>
</organism>
<dbReference type="GO" id="GO:0022900">
    <property type="term" value="P:electron transport chain"/>
    <property type="evidence" value="ECO:0007669"/>
    <property type="project" value="InterPro"/>
</dbReference>
<dbReference type="AlphaFoldDB" id="A0A9X5AUF5"/>
<gene>
    <name evidence="2" type="ORF">GJ689_18985</name>
</gene>
<feature type="chain" id="PRO_5040868649" description="Cytochrome c" evidence="1">
    <location>
        <begin position="20"/>
        <end position="141"/>
    </location>
</feature>
<reference evidence="2 3" key="1">
    <citation type="submission" date="2019-11" db="EMBL/GenBank/DDBJ databases">
        <title>Whole-genome sequence of Rhodoplanes serenus DSM 18633, type strain.</title>
        <authorList>
            <person name="Kyndt J.A."/>
            <person name="Meyer T.E."/>
        </authorList>
    </citation>
    <scope>NUCLEOTIDE SEQUENCE [LARGE SCALE GENOMIC DNA]</scope>
    <source>
        <strain evidence="2 3">DSM 18633</strain>
    </source>
</reference>
<dbReference type="GO" id="GO:0020037">
    <property type="term" value="F:heme binding"/>
    <property type="evidence" value="ECO:0007669"/>
    <property type="project" value="InterPro"/>
</dbReference>
<protein>
    <recommendedName>
        <fullName evidence="4">Cytochrome c</fullName>
    </recommendedName>
</protein>
<name>A0A9X5AUF5_9BRAD</name>
<dbReference type="RefSeq" id="WP_170300881.1">
    <property type="nucleotide sequence ID" value="NZ_WNKV01000016.1"/>
</dbReference>
<evidence type="ECO:0000313" key="2">
    <source>
        <dbReference type="EMBL" id="MTW18290.1"/>
    </source>
</evidence>
<evidence type="ECO:0000256" key="1">
    <source>
        <dbReference type="SAM" id="SignalP"/>
    </source>
</evidence>
<dbReference type="SUPFAM" id="SSF47175">
    <property type="entry name" value="Cytochromes"/>
    <property type="match status" value="1"/>
</dbReference>
<dbReference type="EMBL" id="WNKV01000016">
    <property type="protein sequence ID" value="MTW18290.1"/>
    <property type="molecule type" value="Genomic_DNA"/>
</dbReference>
<evidence type="ECO:0008006" key="4">
    <source>
        <dbReference type="Google" id="ProtNLM"/>
    </source>
</evidence>
<keyword evidence="1" id="KW-0732">Signal</keyword>
<proteinExistence type="predicted"/>
<comment type="caution">
    <text evidence="2">The sequence shown here is derived from an EMBL/GenBank/DDBJ whole genome shotgun (WGS) entry which is preliminary data.</text>
</comment>
<dbReference type="Proteomes" id="UP000438991">
    <property type="component" value="Unassembled WGS sequence"/>
</dbReference>
<feature type="signal peptide" evidence="1">
    <location>
        <begin position="1"/>
        <end position="19"/>
    </location>
</feature>
<dbReference type="GO" id="GO:0009055">
    <property type="term" value="F:electron transfer activity"/>
    <property type="evidence" value="ECO:0007669"/>
    <property type="project" value="InterPro"/>
</dbReference>
<dbReference type="GO" id="GO:0005506">
    <property type="term" value="F:iron ion binding"/>
    <property type="evidence" value="ECO:0007669"/>
    <property type="project" value="InterPro"/>
</dbReference>